<dbReference type="PANTHER" id="PTHR39210">
    <property type="entry name" value="HEPARIN-SULFATE LYASE"/>
    <property type="match status" value="1"/>
</dbReference>
<evidence type="ECO:0000313" key="7">
    <source>
        <dbReference type="EMBL" id="RIH65715.1"/>
    </source>
</evidence>
<keyword evidence="4" id="KW-0456">Lyase</keyword>
<dbReference type="Pfam" id="PF16889">
    <property type="entry name" value="Hepar_II_III_N"/>
    <property type="match status" value="1"/>
</dbReference>
<proteinExistence type="predicted"/>
<dbReference type="EMBL" id="QWET01000005">
    <property type="protein sequence ID" value="RIH65715.1"/>
    <property type="molecule type" value="Genomic_DNA"/>
</dbReference>
<keyword evidence="3" id="KW-0574">Periplasm</keyword>
<reference evidence="7 8" key="1">
    <citation type="journal article" date="2015" name="Int. J. Syst. Evol. Microbiol.">
        <title>Mariniphaga sediminis sp. nov., isolated from coastal sediment.</title>
        <authorList>
            <person name="Wang F.Q."/>
            <person name="Shen Q.Y."/>
            <person name="Chen G.J."/>
            <person name="Du Z.J."/>
        </authorList>
    </citation>
    <scope>NUCLEOTIDE SEQUENCE [LARGE SCALE GENOMIC DNA]</scope>
    <source>
        <strain evidence="7 8">SY21</strain>
    </source>
</reference>
<evidence type="ECO:0000259" key="5">
    <source>
        <dbReference type="Pfam" id="PF07940"/>
    </source>
</evidence>
<evidence type="ECO:0000313" key="8">
    <source>
        <dbReference type="Proteomes" id="UP000266441"/>
    </source>
</evidence>
<dbReference type="Pfam" id="PF07940">
    <property type="entry name" value="Hepar_II_III_C"/>
    <property type="match status" value="1"/>
</dbReference>
<dbReference type="SUPFAM" id="SSF48230">
    <property type="entry name" value="Chondroitin AC/alginate lyase"/>
    <property type="match status" value="1"/>
</dbReference>
<dbReference type="GO" id="GO:0016829">
    <property type="term" value="F:lyase activity"/>
    <property type="evidence" value="ECO:0007669"/>
    <property type="project" value="UniProtKB-KW"/>
</dbReference>
<evidence type="ECO:0000256" key="4">
    <source>
        <dbReference type="ARBA" id="ARBA00023239"/>
    </source>
</evidence>
<dbReference type="AlphaFoldDB" id="A0A399D132"/>
<dbReference type="RefSeq" id="WP_119349556.1">
    <property type="nucleotide sequence ID" value="NZ_QWET01000005.1"/>
</dbReference>
<protein>
    <submittedName>
        <fullName evidence="7">Uncharacterized protein</fullName>
    </submittedName>
</protein>
<comment type="subcellular location">
    <subcellularLocation>
        <location evidence="1">Periplasm</location>
    </subcellularLocation>
</comment>
<comment type="caution">
    <text evidence="7">The sequence shown here is derived from an EMBL/GenBank/DDBJ whole genome shotgun (WGS) entry which is preliminary data.</text>
</comment>
<keyword evidence="8" id="KW-1185">Reference proteome</keyword>
<dbReference type="Gene3D" id="1.50.10.100">
    <property type="entry name" value="Chondroitin AC/alginate lyase"/>
    <property type="match status" value="1"/>
</dbReference>
<dbReference type="GO" id="GO:0042597">
    <property type="term" value="C:periplasmic space"/>
    <property type="evidence" value="ECO:0007669"/>
    <property type="project" value="UniProtKB-SubCell"/>
</dbReference>
<evidence type="ECO:0000256" key="1">
    <source>
        <dbReference type="ARBA" id="ARBA00004418"/>
    </source>
</evidence>
<feature type="domain" description="Heparinase II/III-like C-terminal" evidence="5">
    <location>
        <begin position="386"/>
        <end position="611"/>
    </location>
</feature>
<dbReference type="InterPro" id="IPR008929">
    <property type="entry name" value="Chondroitin_lyas"/>
</dbReference>
<dbReference type="Gene3D" id="2.70.98.70">
    <property type="match status" value="1"/>
</dbReference>
<dbReference type="InterPro" id="IPR031680">
    <property type="entry name" value="Hepar_II_III_N"/>
</dbReference>
<dbReference type="InterPro" id="IPR012480">
    <property type="entry name" value="Hepar_II_III_C"/>
</dbReference>
<evidence type="ECO:0000259" key="6">
    <source>
        <dbReference type="Pfam" id="PF16889"/>
    </source>
</evidence>
<name>A0A399D132_9BACT</name>
<feature type="domain" description="Heparin-sulfate lyase N-terminal" evidence="6">
    <location>
        <begin position="60"/>
        <end position="317"/>
    </location>
</feature>
<dbReference type="PANTHER" id="PTHR39210:SF1">
    <property type="entry name" value="HEPARIN-SULFATE LYASE"/>
    <property type="match status" value="1"/>
</dbReference>
<organism evidence="7 8">
    <name type="scientific">Mariniphaga sediminis</name>
    <dbReference type="NCBI Taxonomy" id="1628158"/>
    <lineage>
        <taxon>Bacteria</taxon>
        <taxon>Pseudomonadati</taxon>
        <taxon>Bacteroidota</taxon>
        <taxon>Bacteroidia</taxon>
        <taxon>Marinilabiliales</taxon>
        <taxon>Prolixibacteraceae</taxon>
        <taxon>Mariniphaga</taxon>
    </lineage>
</organism>
<dbReference type="OrthoDB" id="7335480at2"/>
<accession>A0A399D132</accession>
<dbReference type="Proteomes" id="UP000266441">
    <property type="component" value="Unassembled WGS sequence"/>
</dbReference>
<evidence type="ECO:0000256" key="3">
    <source>
        <dbReference type="ARBA" id="ARBA00022764"/>
    </source>
</evidence>
<sequence>MDFLKEFIPKERMFQEYYEKVFLRNYPPKMPEVSFNSIPIRIPKIKDYKVSGEIKIFGKPFQYYKKNINWHADVFTQKQFPKEFSRSIKLRNKNNISAKAVWRKNRMQFLTILAINYKLKKNPKDLEIFKSTITSWIAQNPYMVGINWYSNLEVNIRLIVWFFCWNILDVEKLMEEDDDFKQFVEKKWLPCIYQHCYYSFQSKSKYSSSNNHLISEYTALFLASSLWKFPKSEMWFQYAKEGLEEEITRQNSPNGINKEEAAGYVQFTADLFLIPFIIGKRINCVFSKEYGSRLRKIVHYIHHFLDVKGNFPKYGDEDDSRCLLFTEDEDFNNFKSIVASGAVLFKDPALPSEEEMDIKNKILMGNRMIKNFEKTGGSEIKPGPAFYEEEGHFVFRSYNSGREIYMHFNAAPLGFLSSASHGHADALSFVLHIDGNPIFVDPGTYSFHTDYDWRKYFMGTLAHNTVKVNLKDQAEIAGPAQWQNPYQTTILDTVLEEDRMVVKAQHDGYKKQGVTHIREVIFEKSKKLIRINDTIKCLNAGFYFVELPFHLHPKAVLKQNNPINFQINDEEGNLLYLILDKKLKTKIVKGQSKPQILGWYSDSFLQKEPCTTVYSIAAVEYTSSFQTLILIK</sequence>
<keyword evidence="2" id="KW-0732">Signal</keyword>
<gene>
    <name evidence="7" type="ORF">D1164_08635</name>
</gene>
<evidence type="ECO:0000256" key="2">
    <source>
        <dbReference type="ARBA" id="ARBA00022729"/>
    </source>
</evidence>